<dbReference type="PROSITE" id="PS00012">
    <property type="entry name" value="PHOSPHOPANTETHEINE"/>
    <property type="match status" value="2"/>
</dbReference>
<dbReference type="SUPFAM" id="SSF101173">
    <property type="entry name" value="Docking domain B of the erythromycin polyketide synthase (DEBS)"/>
    <property type="match status" value="1"/>
</dbReference>
<dbReference type="InterPro" id="IPR049551">
    <property type="entry name" value="PKS_DH_C"/>
</dbReference>
<evidence type="ECO:0000256" key="11">
    <source>
        <dbReference type="SAM" id="MobiDB-lite"/>
    </source>
</evidence>
<dbReference type="SUPFAM" id="SSF55048">
    <property type="entry name" value="Probable ACP-binding domain of malonyl-CoA ACP transacylase"/>
    <property type="match status" value="2"/>
</dbReference>
<dbReference type="SMART" id="SM00827">
    <property type="entry name" value="PKS_AT"/>
    <property type="match status" value="2"/>
</dbReference>
<comment type="cofactor">
    <cofactor evidence="1">
        <name>pantetheine 4'-phosphate</name>
        <dbReference type="ChEBI" id="CHEBI:47942"/>
    </cofactor>
</comment>
<dbReference type="Gene3D" id="3.40.47.10">
    <property type="match status" value="2"/>
</dbReference>
<dbReference type="CDD" id="cd08956">
    <property type="entry name" value="KR_3_FAS_SDR_x"/>
    <property type="match status" value="2"/>
</dbReference>
<feature type="domain" description="PKS/mFAS DH" evidence="14">
    <location>
        <begin position="3081"/>
        <end position="3354"/>
    </location>
</feature>
<evidence type="ECO:0000259" key="14">
    <source>
        <dbReference type="PROSITE" id="PS52019"/>
    </source>
</evidence>
<keyword evidence="7" id="KW-0511">Multifunctional enzyme</keyword>
<evidence type="ECO:0000256" key="2">
    <source>
        <dbReference type="ARBA" id="ARBA00004792"/>
    </source>
</evidence>
<keyword evidence="4" id="KW-0597">Phosphoprotein</keyword>
<dbReference type="SMART" id="SM00822">
    <property type="entry name" value="PKS_KR"/>
    <property type="match status" value="2"/>
</dbReference>
<feature type="active site" description="Proton acceptor; for dehydratase activity" evidence="9">
    <location>
        <position position="3112"/>
    </location>
</feature>
<dbReference type="InterPro" id="IPR057326">
    <property type="entry name" value="KR_dom"/>
</dbReference>
<dbReference type="CDD" id="cd00833">
    <property type="entry name" value="PKS"/>
    <property type="match status" value="2"/>
</dbReference>
<organism evidence="15 16">
    <name type="scientific">Streptomyces cyanogenus</name>
    <dbReference type="NCBI Taxonomy" id="80860"/>
    <lineage>
        <taxon>Bacteria</taxon>
        <taxon>Bacillati</taxon>
        <taxon>Actinomycetota</taxon>
        <taxon>Actinomycetes</taxon>
        <taxon>Kitasatosporales</taxon>
        <taxon>Streptomycetaceae</taxon>
        <taxon>Streptomyces</taxon>
    </lineage>
</organism>
<evidence type="ECO:0000259" key="12">
    <source>
        <dbReference type="PROSITE" id="PS50075"/>
    </source>
</evidence>
<dbReference type="InterPro" id="IPR036299">
    <property type="entry name" value="Polyketide_synth_docking_sf"/>
</dbReference>
<dbReference type="Gene3D" id="1.10.1200.10">
    <property type="entry name" value="ACP-like"/>
    <property type="match status" value="2"/>
</dbReference>
<feature type="coiled-coil region" evidence="10">
    <location>
        <begin position="14"/>
        <end position="41"/>
    </location>
</feature>
<dbReference type="SUPFAM" id="SSF53901">
    <property type="entry name" value="Thiolase-like"/>
    <property type="match status" value="2"/>
</dbReference>
<dbReference type="PANTHER" id="PTHR43775">
    <property type="entry name" value="FATTY ACID SYNTHASE"/>
    <property type="match status" value="1"/>
</dbReference>
<dbReference type="InterPro" id="IPR036736">
    <property type="entry name" value="ACP-like_sf"/>
</dbReference>
<feature type="region of interest" description="N-terminal hotdog fold" evidence="9">
    <location>
        <begin position="3081"/>
        <end position="3205"/>
    </location>
</feature>
<dbReference type="EC" id="2.3.1.41" evidence="15"/>
<dbReference type="InterPro" id="IPR011032">
    <property type="entry name" value="GroES-like_sf"/>
</dbReference>
<dbReference type="Pfam" id="PF14765">
    <property type="entry name" value="PS-DH"/>
    <property type="match status" value="2"/>
</dbReference>
<feature type="domain" description="Carrier" evidence="12">
    <location>
        <begin position="2082"/>
        <end position="2157"/>
    </location>
</feature>
<dbReference type="SMART" id="SM00829">
    <property type="entry name" value="PKS_ER"/>
    <property type="match status" value="1"/>
</dbReference>
<dbReference type="InterPro" id="IPR013968">
    <property type="entry name" value="PKS_KR"/>
</dbReference>
<dbReference type="Pfam" id="PF00698">
    <property type="entry name" value="Acyl_transf_1"/>
    <property type="match status" value="2"/>
</dbReference>
<feature type="active site" description="Proton donor; for dehydratase activity" evidence="9">
    <location>
        <position position="3276"/>
    </location>
</feature>
<dbReference type="InterPro" id="IPR055123">
    <property type="entry name" value="SpnB-like_Rossmann"/>
</dbReference>
<evidence type="ECO:0000256" key="9">
    <source>
        <dbReference type="PROSITE-ProRule" id="PRU01363"/>
    </source>
</evidence>
<dbReference type="Pfam" id="PF16197">
    <property type="entry name" value="KAsynt_C_assoc"/>
    <property type="match status" value="2"/>
</dbReference>
<evidence type="ECO:0000256" key="8">
    <source>
        <dbReference type="ARBA" id="ARBA00023315"/>
    </source>
</evidence>
<dbReference type="InterPro" id="IPR050091">
    <property type="entry name" value="PKS_NRPS_Biosynth_Enz"/>
</dbReference>
<keyword evidence="8 15" id="KW-0012">Acyltransferase</keyword>
<sequence>MNANSAGGDTAANVERLRDYLKRATADLQQANRRLREAQAKDTEPIAVVGMSCRFPGGAESPDALWELLLDGRDAVSEFPAHRGWNTEELYDPDPDRSGKTYAREGAFVYDADCFDAEFFGVSPREALATDPQQRLLLEAAWEAFEYAGIIPGALRGSRTGVFAGVNGQDYSQHLAGGLEAAEGYLVTGTSASAVSGRVSYTFGFEGPAVTVDTACSSSLVAIHLAVQALRSGECALALAGGVTVMATPAIFTEFSRQRGLAPDGRCKPFAAAADGTGWGEGVGLVLLERLSDARRNGHQVLAVIRGSALNQDGASNGLTAPNGPSQQRVIHQALTNARLTPDLIDAVEAHGTGTTLGDPIEAQALLATYGQNRTTDQPLWLGSVKSNIGHTQAAAGIAGVIKMVQAIRHGVLPKTLHIDEPTPHVDWESGAVRLLTEAVPWPQSGRPARAGVSSFGVSGTNAHVILEAAPCETPVETPVEAPADQETADDDPGTEGPAPWLLSARTPQALQAQAARLHTHLTRHPHLDTTAVARALATTRTHFSHRAAITHGTPTQRLNALHALTHNQPHPHLTHLTTTTTDSEAKIAFCFSGQGTQHPGMGHDLYTTNPAFAHHLDRICHALDPHLDHPLQHIMWATPNDPLTGLLNTTLYTQPALFALQTALYHLLTDHYGIHPHYHLGHSLGEITAAHTAGILTLTDAAHLITTRAHLMHTLPPTGAMASINLPPEPITHYLNQHHITDVTIAAHNTPTTTVIAGHHTTIHHITTHYQQQRIKTKTLNTTHGYHSPHLDPILDQLTHTTRHLTHHTPHTPLITNHTATTTTHPLPTNHWTTHARQPVHYHQSITHLHHHGVTTYLEIGPDTTLTTLNNHTLNTHNDTTPPATITHTLNPKHHPTHTLSHALTTLHNTGTPINWDNALPHTPPTPLPTYSFDKVRYWPRQTARAGDMPSVGLVAAEHPLLGAAAEFANGEGLLLSGRVSVGTHPWLADHAVMGSVLLAGTAFVDLALHAAHQVGCDQVEELTIRTPLVFAEQLAVRLQVVVGPSGEGGRRSVAVYAQAEGSGDRDTAWTCHAEGVLASRAAGDQPVTTDAESWPPTGAEPLPDVDLYEQFAEFGLEYGPTFRGLRAAWRHGEDVYAEVELPEGADAEGFAVHPALLDAALHASVLAGLGRTEEVQLPFSWGEVAVHAVGATAVRARLTKGTGDTLTVALSDFSGRPVATVRALTVRSVTAEQLNAAQAARTDDVHRVDWPVIEVADVTETVDSTLTEQSPDVVAHEALAVLGAGPPAETSAARGESGPVYADLAALGEALAAGAAVPATVVAYVPDTLPAAGSGQEPHSRQQGQEGHDPTIARVHAVTRWALDLVQAWLADDRWADARLAVVTSGAVTAQAGEHAGDPAGAPVWGLVRVAQSENPGRFVLVDTDGSTASAERLTAALASGEPQLALRAGAVHVPRLGRSDTAPDLVPPAGAGAWRVGMKEFGTVENLTLEECSEHAAPLGEGQVRLGVRAAGMNFRDVMISLGMYPGRAVIGSEAAGVVTEVGPGVTGFAVGDRVMGLVDGGMGPVALTDQRLIVRIPEGWTFAQAAGAPVVFLTAFYALSDLAGLRPGQRLLVHAAAGGVGMAATQLARYWGAEVFGTAGPPKWAALRAQGFDQEHIASSRTLDFEGAFRAATGGEGFDVVLDALAHEFVDASLRLLPRGGHFLEMGKTDIRDPHEVAAAHRGVRYRAFDMIEAGPDRIQEMLTDLSGLFASGVLRPLPVTAFDVRQAPVAFRFLSQARHIGKVVLTVPQPLDPNGTILITGGTGTLGRLIATHLATHHHPQHLLLTSRQGPNAPHTTELTQHLTQLGTKVTITACDVSDPQQLANLLTTIPTEHPLTTVIHTAATTHDATLTTLTPHHLTTTLKPKADAAWHLHTHTQHTPTLTHFILFSSAAGTLGNPGQANYAAANTFLDTLAHHRHTQGLPATSLAWGLWQQTSTITAQLTTQQHQRLTEGGLVPLRTEEGLAAFDACLGGALPSYVPARFDPKALRNLASSDDLPAIARRLLRTAPPRAVTAGGGGSALQHTLARLPEGERDRHLLDLVRGDIGAVLGHETLSTIAADRTFQDLGFDSLTAVELRNRLNAATGLRLPATLVFDHPTAAALAAHLKSQLLGAEETSPAVAAAARPAEPLGNEDPIAIVGMACRFPGGVANPEGLWDLVAAGRDGLSDFPDNRGWDLERLYDPDPQHAGTSYVNQGGFVSDADEFDAGFFGINPRETLAVDPQQRLLLETAWETIESAAMRPEALRGTLTGVFVGMAAQHYGLGAERSADALDGYLLTGTTSSVASGRVSYTLGLEGPAITIDTACSSSLVAMHLAAQALRSGECELALAGGVTVMATPGIFVEFSRQRGLAPDGRCKPFAAAADGTGWGEGAGLVLLERLSDAQRNGHPVLAVIRGSAVNQDGASNGLTAPNGPSQQRVIHQALTNARLTPDLIDAVEAHGTGTTLGDPIEAQALLATYGQNRTTDQPLWLGSVKSNIGHTQAAAGIAGVIKMVQAIRHGVLPKTLHIDQPTPHVDWESGAVRLLTEQTPWPDTGHPRRAAVSSFGISGTNAHLILEAAPPPTTNQHTDAPGRPALGAPVTPWALSGRTEAALRAQAARLHQYVTEHPELDPAAVGHALATTRSAFRHRGVVLGADGAQLLRGLSALTAGEPAEGVVGGVADGAGTVFVFPGQGSQWRGMAEDLLESSEVFTEHMAACERALDRYVDWSLLDVLRGAPGAPGLDRVDVLQPALFAVMVSLAELWKAAGVRPDAVIGHSQGEIAAAYVAGALCLDDAAAVVALRSKLLLPLAGSGTMASVALPAADLEERLSGWNGRVGTAAVNGPTVTVVSGDAQAVRELVDACVADGVRARLIPVDYASHSDHVERIREELLSRLAHLTPRTAGIPFYSTVTGTEIDTSGLDADYWYRNIRRRVLFSETTGALLDAGHSLFVEISPHPVLTVGIEQTAEAREAAATAIGTLRRDRDGRREFLTALSLAHVHGAPVDWAAACLGRHHPAVPLPTYAFQRTRHWVESSRGAGDVTMAGLTEAGHPLLGAAVEIAGRGHVLTGRLSLRTHPWLADHAVLDTVLLPGTAFVELAAHAAAQAGYGGVAELALEAPLILPERGDVRIQVVVEPADEGGQRPVAVYSQAASALPDESWTRHAHGLLADVAPVSPEALSDWPPAGAERVDLSDVYERFTASGLAYGPAFQGLRKVWTRDDVVYAEVGLPEDTPTAGFGLHPALLDSALHALAVAGAEPTGSELRLPFAWAGVSLWSDGARALRVRLSPVDGGGTALHVADATGRPLGSVGSLSLRPVRPEQLAAVRNGRRGALYEPGWVRASASVGPADGKGVWAVLGDVLPAVGATGDSPVRYDGLETLRKALSEGAAVPEFVVAPVIAGGSGDSGNLGGPAAAASATVQEVLSLLQGWLAEPAVAASRLVLVTRGAVAVRADEDVRDLAAAPVWGLVRSAQSENPDRFLLVDLDVDLGADDAATTAVAAAVAVGEPQVCVRGGEWFVPRLSRSAAEGAAGSSPLDSGGTVLITGGTGTLGRLVARHLVTRHGVRHLLLTSRSGGNAQGAAELGEELAALGAQITFAACDNADREELRGVLAGVPAEHPLTAVIHAAGVIDDAMVGSLTGDRVDAVLRPKAAGAWNLHELTRDRSLAAFVLFSSAAGLLGSPGQGNYAAANTFLDSLAAHRRARGLPATALAWGLWEEGSGMTAHLERTDRVRMNRNGLAPLPTEDALALLDTALSAGRPLLLPAQLDTAALAAQAGSGLLPPVLRGLVRTPARRADTAGPSLAERLTGLGDEEQLDLLLDVVRGQVAGVLGHEGGAAIDPDRAFQELGFDSLTAVELRNRLNVITGLRLPATLVFDYPTARVLGEHLKRLTAPEPVRKSVLAEFDRIAAALSALDPDDGERGEIARRLQSLTAQWKESAGGTAVAEQIRAASTDEVFAFIDREFKRS</sequence>
<evidence type="ECO:0000259" key="13">
    <source>
        <dbReference type="PROSITE" id="PS52004"/>
    </source>
</evidence>
<comment type="pathway">
    <text evidence="2">Antibiotic biosynthesis.</text>
</comment>
<evidence type="ECO:0000256" key="1">
    <source>
        <dbReference type="ARBA" id="ARBA00001957"/>
    </source>
</evidence>
<dbReference type="Pfam" id="PF02801">
    <property type="entry name" value="Ketoacyl-synt_C"/>
    <property type="match status" value="2"/>
</dbReference>
<dbReference type="Pfam" id="PF22953">
    <property type="entry name" value="SpnB_Rossmann"/>
    <property type="match status" value="2"/>
</dbReference>
<keyword evidence="3" id="KW-0596">Phosphopantetheine</keyword>
<dbReference type="InterPro" id="IPR049552">
    <property type="entry name" value="PKS_DH_N"/>
</dbReference>
<dbReference type="PROSITE" id="PS01162">
    <property type="entry name" value="QOR_ZETA_CRYSTAL"/>
    <property type="match status" value="1"/>
</dbReference>
<dbReference type="InterPro" id="IPR015083">
    <property type="entry name" value="NorB/c/GfsB-D-like_docking"/>
</dbReference>
<evidence type="ECO:0000313" key="16">
    <source>
        <dbReference type="Proteomes" id="UP000663908"/>
    </source>
</evidence>
<dbReference type="InterPro" id="IPR036291">
    <property type="entry name" value="NAD(P)-bd_dom_sf"/>
</dbReference>
<dbReference type="PROSITE" id="PS50075">
    <property type="entry name" value="CARRIER"/>
    <property type="match status" value="2"/>
</dbReference>
<dbReference type="InterPro" id="IPR006162">
    <property type="entry name" value="Ppantetheine_attach_site"/>
</dbReference>
<evidence type="ECO:0000256" key="6">
    <source>
        <dbReference type="ARBA" id="ARBA00023194"/>
    </source>
</evidence>
<dbReference type="PROSITE" id="PS00606">
    <property type="entry name" value="KS3_1"/>
    <property type="match status" value="2"/>
</dbReference>
<gene>
    <name evidence="15" type="ORF">S1361_05115</name>
</gene>
<dbReference type="SUPFAM" id="SSF52151">
    <property type="entry name" value="FabD/lysophospholipase-like"/>
    <property type="match status" value="2"/>
</dbReference>
<dbReference type="Proteomes" id="UP000663908">
    <property type="component" value="Chromosome"/>
</dbReference>
<dbReference type="InterPro" id="IPR013154">
    <property type="entry name" value="ADH-like_N"/>
</dbReference>
<dbReference type="InterPro" id="IPR032821">
    <property type="entry name" value="PKS_assoc"/>
</dbReference>
<keyword evidence="10" id="KW-0175">Coiled coil</keyword>
<dbReference type="Pfam" id="PF13602">
    <property type="entry name" value="ADH_zinc_N_2"/>
    <property type="match status" value="1"/>
</dbReference>
<dbReference type="SUPFAM" id="SSF51735">
    <property type="entry name" value="NAD(P)-binding Rossmann-fold domains"/>
    <property type="match status" value="5"/>
</dbReference>
<dbReference type="InterPro" id="IPR016035">
    <property type="entry name" value="Acyl_Trfase/lysoPLipase"/>
</dbReference>
<dbReference type="InterPro" id="IPR020841">
    <property type="entry name" value="PKS_Beta-ketoAc_synthase_dom"/>
</dbReference>
<feature type="active site" description="Proton donor; for dehydratase activity" evidence="9">
    <location>
        <position position="1160"/>
    </location>
</feature>
<dbReference type="SMART" id="SM01294">
    <property type="entry name" value="PKS_PP_betabranch"/>
    <property type="match status" value="2"/>
</dbReference>
<evidence type="ECO:0000256" key="10">
    <source>
        <dbReference type="SAM" id="Coils"/>
    </source>
</evidence>
<evidence type="ECO:0000256" key="7">
    <source>
        <dbReference type="ARBA" id="ARBA00023268"/>
    </source>
</evidence>
<dbReference type="GO" id="GO:0004315">
    <property type="term" value="F:3-oxoacyl-[acyl-carrier-protein] synthase activity"/>
    <property type="evidence" value="ECO:0007669"/>
    <property type="project" value="UniProtKB-EC"/>
</dbReference>
<dbReference type="InterPro" id="IPR002364">
    <property type="entry name" value="Quin_OxRdtase/zeta-crystal_CS"/>
</dbReference>
<dbReference type="Pfam" id="PF08990">
    <property type="entry name" value="Docking"/>
    <property type="match status" value="1"/>
</dbReference>
<dbReference type="InterPro" id="IPR042104">
    <property type="entry name" value="PKS_dehydratase_sf"/>
</dbReference>
<dbReference type="Gene3D" id="3.10.129.110">
    <property type="entry name" value="Polyketide synthase dehydratase"/>
    <property type="match status" value="2"/>
</dbReference>
<dbReference type="InterPro" id="IPR014031">
    <property type="entry name" value="Ketoacyl_synth_C"/>
</dbReference>
<name>A0ABX7TPC0_STRCY</name>
<dbReference type="InterPro" id="IPR020807">
    <property type="entry name" value="PKS_DH"/>
</dbReference>
<evidence type="ECO:0000313" key="15">
    <source>
        <dbReference type="EMBL" id="QTD96719.1"/>
    </source>
</evidence>
<dbReference type="EMBL" id="CP071839">
    <property type="protein sequence ID" value="QTD96719.1"/>
    <property type="molecule type" value="Genomic_DNA"/>
</dbReference>
<dbReference type="Pfam" id="PF00109">
    <property type="entry name" value="ketoacyl-synt"/>
    <property type="match status" value="2"/>
</dbReference>
<dbReference type="Gene3D" id="3.40.50.11460">
    <property type="match status" value="1"/>
</dbReference>
<evidence type="ECO:0000256" key="4">
    <source>
        <dbReference type="ARBA" id="ARBA00022553"/>
    </source>
</evidence>
<dbReference type="InterPro" id="IPR001227">
    <property type="entry name" value="Ac_transferase_dom_sf"/>
</dbReference>
<dbReference type="Pfam" id="PF08240">
    <property type="entry name" value="ADH_N"/>
    <property type="match status" value="1"/>
</dbReference>
<feature type="region of interest" description="C-terminal hotdog fold" evidence="9">
    <location>
        <begin position="1101"/>
        <end position="1237"/>
    </location>
</feature>
<feature type="domain" description="Ketosynthase family 3 (KS3)" evidence="13">
    <location>
        <begin position="2180"/>
        <end position="2606"/>
    </location>
</feature>
<dbReference type="SUPFAM" id="SSF47336">
    <property type="entry name" value="ACP-like"/>
    <property type="match status" value="2"/>
</dbReference>
<dbReference type="InterPro" id="IPR018201">
    <property type="entry name" value="Ketoacyl_synth_AS"/>
</dbReference>
<feature type="active site" description="Proton acceptor; for dehydratase activity" evidence="9">
    <location>
        <position position="992"/>
    </location>
</feature>
<dbReference type="Pfam" id="PF21089">
    <property type="entry name" value="PKS_DH_N"/>
    <property type="match status" value="2"/>
</dbReference>
<dbReference type="SUPFAM" id="SSF50129">
    <property type="entry name" value="GroES-like"/>
    <property type="match status" value="1"/>
</dbReference>
<feature type="region of interest" description="Disordered" evidence="11">
    <location>
        <begin position="473"/>
        <end position="499"/>
    </location>
</feature>
<feature type="domain" description="Carrier" evidence="12">
    <location>
        <begin position="3846"/>
        <end position="3924"/>
    </location>
</feature>
<feature type="domain" description="Ketosynthase family 3 (KS3)" evidence="13">
    <location>
        <begin position="43"/>
        <end position="469"/>
    </location>
</feature>
<dbReference type="InterPro" id="IPR009081">
    <property type="entry name" value="PP-bd_ACP"/>
</dbReference>
<keyword evidence="5 15" id="KW-0808">Transferase</keyword>
<accession>A0ABX7TPC0</accession>
<dbReference type="InterPro" id="IPR014043">
    <property type="entry name" value="Acyl_transferase_dom"/>
</dbReference>
<dbReference type="Pfam" id="PF00550">
    <property type="entry name" value="PP-binding"/>
    <property type="match status" value="2"/>
</dbReference>
<dbReference type="Gene3D" id="3.40.366.10">
    <property type="entry name" value="Malonyl-Coenzyme A Acyl Carrier Protein, domain 2"/>
    <property type="match status" value="2"/>
</dbReference>
<dbReference type="SMART" id="SM00826">
    <property type="entry name" value="PKS_DH"/>
    <property type="match status" value="2"/>
</dbReference>
<dbReference type="InterPro" id="IPR016039">
    <property type="entry name" value="Thiolase-like"/>
</dbReference>
<keyword evidence="16" id="KW-1185">Reference proteome</keyword>
<dbReference type="InterPro" id="IPR049900">
    <property type="entry name" value="PKS_mFAS_DH"/>
</dbReference>
<evidence type="ECO:0000256" key="3">
    <source>
        <dbReference type="ARBA" id="ARBA00022450"/>
    </source>
</evidence>
<dbReference type="Gene3D" id="3.30.70.3290">
    <property type="match status" value="2"/>
</dbReference>
<dbReference type="PROSITE" id="PS52004">
    <property type="entry name" value="KS3_2"/>
    <property type="match status" value="2"/>
</dbReference>
<dbReference type="Gene3D" id="3.40.50.720">
    <property type="entry name" value="NAD(P)-binding Rossmann-like Domain"/>
    <property type="match status" value="2"/>
</dbReference>
<keyword evidence="6" id="KW-0045">Antibiotic biosynthesis</keyword>
<dbReference type="InterPro" id="IPR014030">
    <property type="entry name" value="Ketoacyl_synth_N"/>
</dbReference>
<evidence type="ECO:0000256" key="5">
    <source>
        <dbReference type="ARBA" id="ARBA00022679"/>
    </source>
</evidence>
<protein>
    <submittedName>
        <fullName evidence="15">Phenolphthiocerol synthesis polyketide synthase type I Pks15/1</fullName>
        <ecNumber evidence="15">2.3.1.41</ecNumber>
    </submittedName>
</protein>
<feature type="region of interest" description="N-terminal hotdog fold" evidence="9">
    <location>
        <begin position="960"/>
        <end position="1086"/>
    </location>
</feature>
<reference evidence="15 16" key="1">
    <citation type="submission" date="2021-03" db="EMBL/GenBank/DDBJ databases">
        <title>Complete genome sequence of Streptomyces cyanogenus S136, producer of anticancer angucycline landomycin A.</title>
        <authorList>
            <person name="Hrab P."/>
            <person name="Ruckert C."/>
            <person name="Busche T."/>
            <person name="Ostash I."/>
            <person name="Kalinowski J."/>
            <person name="Fedorenko V."/>
            <person name="Yushchuk O."/>
            <person name="Ostash B."/>
        </authorList>
    </citation>
    <scope>NUCLEOTIDE SEQUENCE [LARGE SCALE GENOMIC DNA]</scope>
    <source>
        <strain evidence="15 16">S136</strain>
    </source>
</reference>
<dbReference type="InterPro" id="IPR016036">
    <property type="entry name" value="Malonyl_transacylase_ACP-bd"/>
</dbReference>
<dbReference type="InterPro" id="IPR020806">
    <property type="entry name" value="PKS_PP-bd"/>
</dbReference>
<dbReference type="SMART" id="SM00823">
    <property type="entry name" value="PKS_PP"/>
    <property type="match status" value="2"/>
</dbReference>
<dbReference type="SMART" id="SM00825">
    <property type="entry name" value="PKS_KS"/>
    <property type="match status" value="2"/>
</dbReference>
<dbReference type="InterPro" id="IPR020843">
    <property type="entry name" value="ER"/>
</dbReference>
<dbReference type="PANTHER" id="PTHR43775:SF51">
    <property type="entry name" value="INACTIVE PHENOLPHTHIOCEROL SYNTHESIS POLYKETIDE SYNTHASE TYPE I PKS1-RELATED"/>
    <property type="match status" value="1"/>
</dbReference>
<dbReference type="Gene3D" id="3.90.180.10">
    <property type="entry name" value="Medium-chain alcohol dehydrogenases, catalytic domain"/>
    <property type="match status" value="1"/>
</dbReference>
<feature type="region of interest" description="Disordered" evidence="11">
    <location>
        <begin position="1082"/>
        <end position="1102"/>
    </location>
</feature>
<proteinExistence type="predicted"/>
<dbReference type="CDD" id="cd05195">
    <property type="entry name" value="enoyl_red"/>
    <property type="match status" value="1"/>
</dbReference>
<feature type="region of interest" description="C-terminal hotdog fold" evidence="9">
    <location>
        <begin position="3217"/>
        <end position="3354"/>
    </location>
</feature>
<dbReference type="Pfam" id="PF08659">
    <property type="entry name" value="KR"/>
    <property type="match status" value="2"/>
</dbReference>
<feature type="domain" description="PKS/mFAS DH" evidence="14">
    <location>
        <begin position="960"/>
        <end position="1237"/>
    </location>
</feature>
<dbReference type="PROSITE" id="PS52019">
    <property type="entry name" value="PKS_MFAS_DH"/>
    <property type="match status" value="2"/>
</dbReference>